<dbReference type="Proteomes" id="UP000222542">
    <property type="component" value="Unassembled WGS sequence"/>
</dbReference>
<dbReference type="AlphaFoldDB" id="A0A2G2ZUZ9"/>
<comment type="caution">
    <text evidence="1">The sequence shown here is derived from an EMBL/GenBank/DDBJ whole genome shotgun (WGS) entry which is preliminary data.</text>
</comment>
<name>A0A2G2ZUZ9_CAPAN</name>
<evidence type="ECO:0000313" key="1">
    <source>
        <dbReference type="EMBL" id="PHT85797.1"/>
    </source>
</evidence>
<keyword evidence="2" id="KW-1185">Reference proteome</keyword>
<dbReference type="Gramene" id="PHT85797">
    <property type="protein sequence ID" value="PHT85797"/>
    <property type="gene ID" value="T459_07903"/>
</dbReference>
<reference evidence="1 2" key="1">
    <citation type="journal article" date="2014" name="Nat. Genet.">
        <title>Genome sequence of the hot pepper provides insights into the evolution of pungency in Capsicum species.</title>
        <authorList>
            <person name="Kim S."/>
            <person name="Park M."/>
            <person name="Yeom S.I."/>
            <person name="Kim Y.M."/>
            <person name="Lee J.M."/>
            <person name="Lee H.A."/>
            <person name="Seo E."/>
            <person name="Choi J."/>
            <person name="Cheong K."/>
            <person name="Kim K.T."/>
            <person name="Jung K."/>
            <person name="Lee G.W."/>
            <person name="Oh S.K."/>
            <person name="Bae C."/>
            <person name="Kim S.B."/>
            <person name="Lee H.Y."/>
            <person name="Kim S.Y."/>
            <person name="Kim M.S."/>
            <person name="Kang B.C."/>
            <person name="Jo Y.D."/>
            <person name="Yang H.B."/>
            <person name="Jeong H.J."/>
            <person name="Kang W.H."/>
            <person name="Kwon J.K."/>
            <person name="Shin C."/>
            <person name="Lim J.Y."/>
            <person name="Park J.H."/>
            <person name="Huh J.H."/>
            <person name="Kim J.S."/>
            <person name="Kim B.D."/>
            <person name="Cohen O."/>
            <person name="Paran I."/>
            <person name="Suh M.C."/>
            <person name="Lee S.B."/>
            <person name="Kim Y.K."/>
            <person name="Shin Y."/>
            <person name="Noh S.J."/>
            <person name="Park J."/>
            <person name="Seo Y.S."/>
            <person name="Kwon S.Y."/>
            <person name="Kim H.A."/>
            <person name="Park J.M."/>
            <person name="Kim H.J."/>
            <person name="Choi S.B."/>
            <person name="Bosland P.W."/>
            <person name="Reeves G."/>
            <person name="Jo S.H."/>
            <person name="Lee B.W."/>
            <person name="Cho H.T."/>
            <person name="Choi H.S."/>
            <person name="Lee M.S."/>
            <person name="Yu Y."/>
            <person name="Do Choi Y."/>
            <person name="Park B.S."/>
            <person name="van Deynze A."/>
            <person name="Ashrafi H."/>
            <person name="Hill T."/>
            <person name="Kim W.T."/>
            <person name="Pai H.S."/>
            <person name="Ahn H.K."/>
            <person name="Yeam I."/>
            <person name="Giovannoni J.J."/>
            <person name="Rose J.K."/>
            <person name="Sorensen I."/>
            <person name="Lee S.J."/>
            <person name="Kim R.W."/>
            <person name="Choi I.Y."/>
            <person name="Choi B.S."/>
            <person name="Lim J.S."/>
            <person name="Lee Y.H."/>
            <person name="Choi D."/>
        </authorList>
    </citation>
    <scope>NUCLEOTIDE SEQUENCE [LARGE SCALE GENOMIC DNA]</scope>
    <source>
        <strain evidence="2">cv. CM334</strain>
    </source>
</reference>
<protein>
    <submittedName>
        <fullName evidence="1">Uncharacterized protein</fullName>
    </submittedName>
</protein>
<evidence type="ECO:0000313" key="2">
    <source>
        <dbReference type="Proteomes" id="UP000222542"/>
    </source>
</evidence>
<gene>
    <name evidence="1" type="ORF">T459_07903</name>
</gene>
<reference evidence="1 2" key="2">
    <citation type="journal article" date="2017" name="Genome Biol.">
        <title>New reference genome sequences of hot pepper reveal the massive evolution of plant disease-resistance genes by retroduplication.</title>
        <authorList>
            <person name="Kim S."/>
            <person name="Park J."/>
            <person name="Yeom S.I."/>
            <person name="Kim Y.M."/>
            <person name="Seo E."/>
            <person name="Kim K.T."/>
            <person name="Kim M.S."/>
            <person name="Lee J.M."/>
            <person name="Cheong K."/>
            <person name="Shin H.S."/>
            <person name="Kim S.B."/>
            <person name="Han K."/>
            <person name="Lee J."/>
            <person name="Park M."/>
            <person name="Lee H.A."/>
            <person name="Lee H.Y."/>
            <person name="Lee Y."/>
            <person name="Oh S."/>
            <person name="Lee J.H."/>
            <person name="Choi E."/>
            <person name="Choi E."/>
            <person name="Lee S.E."/>
            <person name="Jeon J."/>
            <person name="Kim H."/>
            <person name="Choi G."/>
            <person name="Song H."/>
            <person name="Lee J."/>
            <person name="Lee S.C."/>
            <person name="Kwon J.K."/>
            <person name="Lee H.Y."/>
            <person name="Koo N."/>
            <person name="Hong Y."/>
            <person name="Kim R.W."/>
            <person name="Kang W.H."/>
            <person name="Huh J.H."/>
            <person name="Kang B.C."/>
            <person name="Yang T.J."/>
            <person name="Lee Y.H."/>
            <person name="Bennetzen J.L."/>
            <person name="Choi D."/>
        </authorList>
    </citation>
    <scope>NUCLEOTIDE SEQUENCE [LARGE SCALE GENOMIC DNA]</scope>
    <source>
        <strain evidence="2">cv. CM334</strain>
    </source>
</reference>
<accession>A0A2G2ZUZ9</accession>
<sequence length="97" mass="10868">MRDNDIGGLPVVQGPKKRIVVNCHPFLVFKESKQVALLSTCSLKDALSNDEYSAQLGRRDITMAWHKTTKDVQEITDVIDLQGPARDYNMPSRDPAI</sequence>
<organism evidence="1 2">
    <name type="scientific">Capsicum annuum</name>
    <name type="common">Capsicum pepper</name>
    <dbReference type="NCBI Taxonomy" id="4072"/>
    <lineage>
        <taxon>Eukaryota</taxon>
        <taxon>Viridiplantae</taxon>
        <taxon>Streptophyta</taxon>
        <taxon>Embryophyta</taxon>
        <taxon>Tracheophyta</taxon>
        <taxon>Spermatophyta</taxon>
        <taxon>Magnoliopsida</taxon>
        <taxon>eudicotyledons</taxon>
        <taxon>Gunneridae</taxon>
        <taxon>Pentapetalae</taxon>
        <taxon>asterids</taxon>
        <taxon>lamiids</taxon>
        <taxon>Solanales</taxon>
        <taxon>Solanaceae</taxon>
        <taxon>Solanoideae</taxon>
        <taxon>Capsiceae</taxon>
        <taxon>Capsicum</taxon>
    </lineage>
</organism>
<dbReference type="EMBL" id="AYRZ02000003">
    <property type="protein sequence ID" value="PHT85797.1"/>
    <property type="molecule type" value="Genomic_DNA"/>
</dbReference>
<proteinExistence type="predicted"/>